<dbReference type="Proteomes" id="UP000036356">
    <property type="component" value="Unassembled WGS sequence"/>
</dbReference>
<organism evidence="1 2">
    <name type="scientific">Desulfosporosinus acididurans</name>
    <dbReference type="NCBI Taxonomy" id="476652"/>
    <lineage>
        <taxon>Bacteria</taxon>
        <taxon>Bacillati</taxon>
        <taxon>Bacillota</taxon>
        <taxon>Clostridia</taxon>
        <taxon>Eubacteriales</taxon>
        <taxon>Desulfitobacteriaceae</taxon>
        <taxon>Desulfosporosinus</taxon>
    </lineage>
</organism>
<accession>A0A0J1FWJ3</accession>
<keyword evidence="2" id="KW-1185">Reference proteome</keyword>
<dbReference type="EMBL" id="LDZY01000001">
    <property type="protein sequence ID" value="KLU67785.1"/>
    <property type="molecule type" value="Genomic_DNA"/>
</dbReference>
<dbReference type="PATRIC" id="fig|476652.3.peg.188"/>
<evidence type="ECO:0000313" key="2">
    <source>
        <dbReference type="Proteomes" id="UP000036356"/>
    </source>
</evidence>
<reference evidence="1 2" key="1">
    <citation type="submission" date="2015-06" db="EMBL/GenBank/DDBJ databases">
        <title>Draft genome of the moderately acidophilic sulfate reducer Candidatus Desulfosporosinus acididurans strain M1.</title>
        <authorList>
            <person name="Poehlein A."/>
            <person name="Petzsch P."/>
            <person name="Johnson B.D."/>
            <person name="Schloemann M."/>
            <person name="Daniel R."/>
            <person name="Muehling M."/>
        </authorList>
    </citation>
    <scope>NUCLEOTIDE SEQUENCE [LARGE SCALE GENOMIC DNA]</scope>
    <source>
        <strain evidence="1 2">M1</strain>
    </source>
</reference>
<protein>
    <submittedName>
        <fullName evidence="1">Uncharacterized protein</fullName>
    </submittedName>
</protein>
<evidence type="ECO:0000313" key="1">
    <source>
        <dbReference type="EMBL" id="KLU67785.1"/>
    </source>
</evidence>
<comment type="caution">
    <text evidence="1">The sequence shown here is derived from an EMBL/GenBank/DDBJ whole genome shotgun (WGS) entry which is preliminary data.</text>
</comment>
<dbReference type="RefSeq" id="WP_047808151.1">
    <property type="nucleotide sequence ID" value="NZ_LDZY01000001.1"/>
</dbReference>
<name>A0A0J1FWJ3_9FIRM</name>
<sequence length="176" mass="20448">MLSFSSFVFSCRMRLSKFKDHKLAVSLSILILISAVILGPPLYEESWLDPFSTLGLSNRELHPHAITMLGMLYANDPYHPYYYTNQKEISVFIHELQQATPITVSQIPKDLKKQPVEFFALHRSSSKFHSEEDYALQYYPQKGIVRFENQLFKINDAAINLLTQFVKDKTPGWWKS</sequence>
<proteinExistence type="predicted"/>
<gene>
    <name evidence="1" type="ORF">DEAC_c01910</name>
</gene>
<dbReference type="AlphaFoldDB" id="A0A0J1FWJ3"/>